<accession>A0A8B8BBC1</accession>
<dbReference type="InterPro" id="IPR008979">
    <property type="entry name" value="Galactose-bd-like_sf"/>
</dbReference>
<protein>
    <submittedName>
        <fullName evidence="7">Multiple epidermal growth factor-like domains protein 10</fullName>
    </submittedName>
</protein>
<keyword evidence="3" id="KW-1133">Transmembrane helix</keyword>
<evidence type="ECO:0000313" key="6">
    <source>
        <dbReference type="Proteomes" id="UP000694844"/>
    </source>
</evidence>
<feature type="chain" id="PRO_5034933713" evidence="4">
    <location>
        <begin position="20"/>
        <end position="471"/>
    </location>
</feature>
<evidence type="ECO:0000259" key="5">
    <source>
        <dbReference type="SMART" id="SM00181"/>
    </source>
</evidence>
<dbReference type="AlphaFoldDB" id="A0A8B8BBC1"/>
<dbReference type="Gene3D" id="2.170.300.10">
    <property type="entry name" value="Tie2 ligand-binding domain superfamily"/>
    <property type="match status" value="1"/>
</dbReference>
<keyword evidence="3" id="KW-0472">Membrane</keyword>
<feature type="region of interest" description="Disordered" evidence="2">
    <location>
        <begin position="418"/>
        <end position="471"/>
    </location>
</feature>
<feature type="domain" description="EGF-like" evidence="5">
    <location>
        <begin position="285"/>
        <end position="317"/>
    </location>
</feature>
<keyword evidence="4" id="KW-0732">Signal</keyword>
<proteinExistence type="predicted"/>
<keyword evidence="3" id="KW-0812">Transmembrane</keyword>
<gene>
    <name evidence="7" type="primary">LOC111108595</name>
</gene>
<dbReference type="Gene3D" id="2.60.120.260">
    <property type="entry name" value="Galactose-binding domain-like"/>
    <property type="match status" value="1"/>
</dbReference>
<evidence type="ECO:0000256" key="3">
    <source>
        <dbReference type="SAM" id="Phobius"/>
    </source>
</evidence>
<dbReference type="GeneID" id="111108595"/>
<feature type="transmembrane region" description="Helical" evidence="3">
    <location>
        <begin position="384"/>
        <end position="404"/>
    </location>
</feature>
<reference evidence="7" key="1">
    <citation type="submission" date="2025-08" db="UniProtKB">
        <authorList>
            <consortium name="RefSeq"/>
        </authorList>
    </citation>
    <scope>IDENTIFICATION</scope>
    <source>
        <tissue evidence="7">Whole sample</tissue>
    </source>
</reference>
<feature type="compositionally biased region" description="Acidic residues" evidence="2">
    <location>
        <begin position="427"/>
        <end position="438"/>
    </location>
</feature>
<feature type="compositionally biased region" description="Polar residues" evidence="2">
    <location>
        <begin position="449"/>
        <end position="458"/>
    </location>
</feature>
<dbReference type="KEGG" id="cvn:111108595"/>
<evidence type="ECO:0000256" key="2">
    <source>
        <dbReference type="SAM" id="MobiDB-lite"/>
    </source>
</evidence>
<name>A0A8B8BBC1_CRAVI</name>
<feature type="compositionally biased region" description="Basic and acidic residues" evidence="2">
    <location>
        <begin position="439"/>
        <end position="448"/>
    </location>
</feature>
<dbReference type="InterPro" id="IPR042635">
    <property type="entry name" value="MEGF10/SREC1/2-like"/>
</dbReference>
<dbReference type="OrthoDB" id="10252017at2759"/>
<evidence type="ECO:0000256" key="4">
    <source>
        <dbReference type="SAM" id="SignalP"/>
    </source>
</evidence>
<feature type="domain" description="EGF-like" evidence="5">
    <location>
        <begin position="235"/>
        <end position="283"/>
    </location>
</feature>
<sequence>MFPTQQLLVFLTLVCLSRAYENLALNKQAWQQYPFSSSYWGADLAVDGKYTDLSAGGGQCTITTSGKTTAEWRVDLSQIVSVHHIFIQYRTDNVQWDENNDYTGRFLGFSVFISNTTNKEDGVPCFKDTHYTRSSIPNNLTITCRYHGRYVIYYNNRTHPPYPDGYSSSAYNEICELEVMGCPSQKYGDSCTLTCPQNCQEGHCDIVEGTCLGCVTGYKEPRCNEQCKDNTYGFECAEVCSNCLNGEQCNHVNGSCPNGCDKGTYGYKCDKACPRGRYGYNCQRNCSMNCGIPERCDRVTGRCEGGCQVGWKGTTCDTECDEGRYGYNCSNTCGFCLNKEQCHVINGSCLNGCDSGYWGDQCTKSCNCNCVQASIVETNPHNPVVYILSTLLCVAVVGNIILIVKVRGLMMSYHRYRQETQPNETDQPPEPDSLEEDYREQVDYRQENKVTVTDQTMKPDSAYEHISSMTN</sequence>
<keyword evidence="6" id="KW-1185">Reference proteome</keyword>
<dbReference type="PANTHER" id="PTHR24043">
    <property type="entry name" value="SCAVENGER RECEPTOR CLASS F"/>
    <property type="match status" value="1"/>
</dbReference>
<dbReference type="InterPro" id="IPR000742">
    <property type="entry name" value="EGF"/>
</dbReference>
<feature type="domain" description="EGF-like" evidence="5">
    <location>
        <begin position="328"/>
        <end position="363"/>
    </location>
</feature>
<dbReference type="RefSeq" id="XP_022300286.1">
    <property type="nucleotide sequence ID" value="XM_022444578.1"/>
</dbReference>
<organism evidence="6 7">
    <name type="scientific">Crassostrea virginica</name>
    <name type="common">Eastern oyster</name>
    <dbReference type="NCBI Taxonomy" id="6565"/>
    <lineage>
        <taxon>Eukaryota</taxon>
        <taxon>Metazoa</taxon>
        <taxon>Spiralia</taxon>
        <taxon>Lophotrochozoa</taxon>
        <taxon>Mollusca</taxon>
        <taxon>Bivalvia</taxon>
        <taxon>Autobranchia</taxon>
        <taxon>Pteriomorphia</taxon>
        <taxon>Ostreida</taxon>
        <taxon>Ostreoidea</taxon>
        <taxon>Ostreidae</taxon>
        <taxon>Crassostrea</taxon>
    </lineage>
</organism>
<dbReference type="Proteomes" id="UP000694844">
    <property type="component" value="Chromosome 8"/>
</dbReference>
<evidence type="ECO:0000256" key="1">
    <source>
        <dbReference type="ARBA" id="ARBA00022536"/>
    </source>
</evidence>
<feature type="signal peptide" evidence="4">
    <location>
        <begin position="1"/>
        <end position="19"/>
    </location>
</feature>
<evidence type="ECO:0000313" key="7">
    <source>
        <dbReference type="RefSeq" id="XP_022300286.1"/>
    </source>
</evidence>
<dbReference type="GO" id="GO:0005044">
    <property type="term" value="F:scavenger receptor activity"/>
    <property type="evidence" value="ECO:0007669"/>
    <property type="project" value="InterPro"/>
</dbReference>
<dbReference type="SUPFAM" id="SSF49785">
    <property type="entry name" value="Galactose-binding domain-like"/>
    <property type="match status" value="1"/>
</dbReference>
<keyword evidence="1" id="KW-0245">EGF-like domain</keyword>
<feature type="domain" description="EGF-like" evidence="5">
    <location>
        <begin position="194"/>
        <end position="224"/>
    </location>
</feature>
<dbReference type="SMART" id="SM00181">
    <property type="entry name" value="EGF"/>
    <property type="match status" value="4"/>
</dbReference>
<dbReference type="PANTHER" id="PTHR24043:SF8">
    <property type="entry name" value="EGF-LIKE DOMAIN-CONTAINING PROTEIN"/>
    <property type="match status" value="1"/>
</dbReference>